<organism evidence="6 7">
    <name type="scientific">Rubroshorea leprosula</name>
    <dbReference type="NCBI Taxonomy" id="152421"/>
    <lineage>
        <taxon>Eukaryota</taxon>
        <taxon>Viridiplantae</taxon>
        <taxon>Streptophyta</taxon>
        <taxon>Embryophyta</taxon>
        <taxon>Tracheophyta</taxon>
        <taxon>Spermatophyta</taxon>
        <taxon>Magnoliopsida</taxon>
        <taxon>eudicotyledons</taxon>
        <taxon>Gunneridae</taxon>
        <taxon>Pentapetalae</taxon>
        <taxon>rosids</taxon>
        <taxon>malvids</taxon>
        <taxon>Malvales</taxon>
        <taxon>Dipterocarpaceae</taxon>
        <taxon>Rubroshorea</taxon>
    </lineage>
</organism>
<evidence type="ECO:0000256" key="3">
    <source>
        <dbReference type="SAM" id="Phobius"/>
    </source>
</evidence>
<dbReference type="InterPro" id="IPR001220">
    <property type="entry name" value="Legume_lectin_dom"/>
</dbReference>
<reference evidence="6 7" key="1">
    <citation type="journal article" date="2021" name="Commun. Biol.">
        <title>The genome of Shorea leprosula (Dipterocarpaceae) highlights the ecological relevance of drought in aseasonal tropical rainforests.</title>
        <authorList>
            <person name="Ng K.K.S."/>
            <person name="Kobayashi M.J."/>
            <person name="Fawcett J.A."/>
            <person name="Hatakeyama M."/>
            <person name="Paape T."/>
            <person name="Ng C.H."/>
            <person name="Ang C.C."/>
            <person name="Tnah L.H."/>
            <person name="Lee C.T."/>
            <person name="Nishiyama T."/>
            <person name="Sese J."/>
            <person name="O'Brien M.J."/>
            <person name="Copetti D."/>
            <person name="Mohd Noor M.I."/>
            <person name="Ong R.C."/>
            <person name="Putra M."/>
            <person name="Sireger I.Z."/>
            <person name="Indrioko S."/>
            <person name="Kosugi Y."/>
            <person name="Izuno A."/>
            <person name="Isagi Y."/>
            <person name="Lee S.L."/>
            <person name="Shimizu K.K."/>
        </authorList>
    </citation>
    <scope>NUCLEOTIDE SEQUENCE [LARGE SCALE GENOMIC DNA]</scope>
    <source>
        <strain evidence="6">214</strain>
    </source>
</reference>
<dbReference type="AlphaFoldDB" id="A0AAV5JBK3"/>
<dbReference type="InterPro" id="IPR019825">
    <property type="entry name" value="Lectin_legB_Mn/Ca_BS"/>
</dbReference>
<proteinExistence type="inferred from homology"/>
<keyword evidence="3" id="KW-0812">Transmembrane</keyword>
<keyword evidence="3" id="KW-0472">Membrane</keyword>
<dbReference type="CDD" id="cd06899">
    <property type="entry name" value="lectin_legume_LecRK_Arcelin_ConA"/>
    <property type="match status" value="1"/>
</dbReference>
<dbReference type="PROSITE" id="PS00307">
    <property type="entry name" value="LECTIN_LEGUME_BETA"/>
    <property type="match status" value="1"/>
</dbReference>
<dbReference type="PANTHER" id="PTHR32401">
    <property type="entry name" value="CONCANAVALIN A-LIKE LECTIN FAMILY PROTEIN"/>
    <property type="match status" value="1"/>
</dbReference>
<sequence>MAAFSFPKSLPALVFLVFQLGMLVAEQDASFSFKSLGKDPSFESNVALYGDAKVVPGESRVQLTNSVSSSTGRVMYKKPIKFVEGTPRKFASLSTYFSFSMSHESGEGLAFFMITRGSVPKAFDSSSFGHSLGKGERNISVVAVEFDTLRDSKYGDLDENHVGIDISSLESVKVRNLSAINMVLNNGEKLHSWIDYEASSRRLEIRLSHSGDRKPADPLLSYSIDLSGMWYEEEVFVGLSSSNGNSSQTCSIYSWSFKLRHVPQWMHSEPVDLKALTKDPKPVLVSHKKSHCLLRVLGALIFGTVFGALAASCVMYLRKIFGNKRPVAPEECAVHPVDFEYKKFKVVVGKAVEDDAK</sequence>
<comment type="similarity">
    <text evidence="1">Belongs to the leguminous lectin family.</text>
</comment>
<dbReference type="GO" id="GO:0030246">
    <property type="term" value="F:carbohydrate binding"/>
    <property type="evidence" value="ECO:0007669"/>
    <property type="project" value="UniProtKB-KW"/>
</dbReference>
<evidence type="ECO:0000256" key="4">
    <source>
        <dbReference type="SAM" id="SignalP"/>
    </source>
</evidence>
<comment type="caution">
    <text evidence="6">The sequence shown here is derived from an EMBL/GenBank/DDBJ whole genome shotgun (WGS) entry which is preliminary data.</text>
</comment>
<keyword evidence="2" id="KW-0430">Lectin</keyword>
<keyword evidence="7" id="KW-1185">Reference proteome</keyword>
<dbReference type="InterPro" id="IPR050258">
    <property type="entry name" value="Leguminous_Lectin"/>
</dbReference>
<dbReference type="SUPFAM" id="SSF49899">
    <property type="entry name" value="Concanavalin A-like lectins/glucanases"/>
    <property type="match status" value="1"/>
</dbReference>
<dbReference type="InterPro" id="IPR013320">
    <property type="entry name" value="ConA-like_dom_sf"/>
</dbReference>
<keyword evidence="3" id="KW-1133">Transmembrane helix</keyword>
<evidence type="ECO:0000256" key="2">
    <source>
        <dbReference type="ARBA" id="ARBA00022734"/>
    </source>
</evidence>
<evidence type="ECO:0000256" key="1">
    <source>
        <dbReference type="ARBA" id="ARBA00007606"/>
    </source>
</evidence>
<feature type="transmembrane region" description="Helical" evidence="3">
    <location>
        <begin position="296"/>
        <end position="317"/>
    </location>
</feature>
<feature type="domain" description="Legume lectin" evidence="5">
    <location>
        <begin position="29"/>
        <end position="269"/>
    </location>
</feature>
<dbReference type="Gene3D" id="2.60.120.200">
    <property type="match status" value="1"/>
</dbReference>
<feature type="signal peptide" evidence="4">
    <location>
        <begin position="1"/>
        <end position="25"/>
    </location>
</feature>
<evidence type="ECO:0000313" key="7">
    <source>
        <dbReference type="Proteomes" id="UP001054252"/>
    </source>
</evidence>
<dbReference type="PANTHER" id="PTHR32401:SF16">
    <property type="entry name" value="CONCANAVALIN A-LIKE LECTIN FAMILY PROTEIN"/>
    <property type="match status" value="1"/>
</dbReference>
<evidence type="ECO:0000259" key="5">
    <source>
        <dbReference type="Pfam" id="PF00139"/>
    </source>
</evidence>
<feature type="chain" id="PRO_5043977691" description="Legume lectin domain-containing protein" evidence="4">
    <location>
        <begin position="26"/>
        <end position="357"/>
    </location>
</feature>
<dbReference type="EMBL" id="BPVZ01000031">
    <property type="protein sequence ID" value="GKV10101.1"/>
    <property type="molecule type" value="Genomic_DNA"/>
</dbReference>
<dbReference type="Pfam" id="PF00139">
    <property type="entry name" value="Lectin_legB"/>
    <property type="match status" value="1"/>
</dbReference>
<gene>
    <name evidence="6" type="ORF">SLEP1_g21512</name>
</gene>
<keyword evidence="4" id="KW-0732">Signal</keyword>
<name>A0AAV5JBK3_9ROSI</name>
<dbReference type="Proteomes" id="UP001054252">
    <property type="component" value="Unassembled WGS sequence"/>
</dbReference>
<accession>A0AAV5JBK3</accession>
<evidence type="ECO:0000313" key="6">
    <source>
        <dbReference type="EMBL" id="GKV10101.1"/>
    </source>
</evidence>
<protein>
    <recommendedName>
        <fullName evidence="5">Legume lectin domain-containing protein</fullName>
    </recommendedName>
</protein>